<protein>
    <recommendedName>
        <fullName evidence="2">CBS domain-containing protein</fullName>
    </recommendedName>
</protein>
<name>A0ABQ3L4S9_9ALTE</name>
<dbReference type="Gene3D" id="3.10.580.10">
    <property type="entry name" value="CBS-domain"/>
    <property type="match status" value="1"/>
</dbReference>
<dbReference type="InterPro" id="IPR000644">
    <property type="entry name" value="CBS_dom"/>
</dbReference>
<gene>
    <name evidence="3" type="ORF">GCM10010919_33430</name>
</gene>
<dbReference type="InterPro" id="IPR046342">
    <property type="entry name" value="CBS_dom_sf"/>
</dbReference>
<reference evidence="4" key="1">
    <citation type="journal article" date="2019" name="Int. J. Syst. Evol. Microbiol.">
        <title>The Global Catalogue of Microorganisms (GCM) 10K type strain sequencing project: providing services to taxonomists for standard genome sequencing and annotation.</title>
        <authorList>
            <consortium name="The Broad Institute Genomics Platform"/>
            <consortium name="The Broad Institute Genome Sequencing Center for Infectious Disease"/>
            <person name="Wu L."/>
            <person name="Ma J."/>
        </authorList>
    </citation>
    <scope>NUCLEOTIDE SEQUENCE [LARGE SCALE GENOMIC DNA]</scope>
    <source>
        <strain evidence="4">CGMCC 1.7003</strain>
    </source>
</reference>
<evidence type="ECO:0000259" key="2">
    <source>
        <dbReference type="PROSITE" id="PS51371"/>
    </source>
</evidence>
<dbReference type="SUPFAM" id="SSF54631">
    <property type="entry name" value="CBS-domain pair"/>
    <property type="match status" value="1"/>
</dbReference>
<dbReference type="Gene3D" id="3.90.1280.20">
    <property type="match status" value="1"/>
</dbReference>
<proteinExistence type="predicted"/>
<evidence type="ECO:0000313" key="4">
    <source>
        <dbReference type="Proteomes" id="UP000659697"/>
    </source>
</evidence>
<evidence type="ECO:0000256" key="1">
    <source>
        <dbReference type="PROSITE-ProRule" id="PRU00703"/>
    </source>
</evidence>
<dbReference type="Proteomes" id="UP000659697">
    <property type="component" value="Unassembled WGS sequence"/>
</dbReference>
<sequence>MGPNSAVASVWQLLRKHKVSILPVTDTKQQLLGVVSTIPVLNTQQQLVGIITHSDLITALFNSKLA</sequence>
<dbReference type="EMBL" id="BNAO01000012">
    <property type="protein sequence ID" value="GHG77648.1"/>
    <property type="molecule type" value="Genomic_DNA"/>
</dbReference>
<comment type="caution">
    <text evidence="3">The sequence shown here is derived from an EMBL/GenBank/DDBJ whole genome shotgun (WGS) entry which is preliminary data.</text>
</comment>
<feature type="domain" description="CBS" evidence="2">
    <location>
        <begin position="1"/>
        <end position="66"/>
    </location>
</feature>
<accession>A0ABQ3L4S9</accession>
<keyword evidence="1" id="KW-0129">CBS domain</keyword>
<keyword evidence="4" id="KW-1185">Reference proteome</keyword>
<evidence type="ECO:0000313" key="3">
    <source>
        <dbReference type="EMBL" id="GHG77648.1"/>
    </source>
</evidence>
<dbReference type="PROSITE" id="PS51371">
    <property type="entry name" value="CBS"/>
    <property type="match status" value="1"/>
</dbReference>
<organism evidence="3 4">
    <name type="scientific">Alishewanella longhuensis</name>
    <dbReference type="NCBI Taxonomy" id="1091037"/>
    <lineage>
        <taxon>Bacteria</taxon>
        <taxon>Pseudomonadati</taxon>
        <taxon>Pseudomonadota</taxon>
        <taxon>Gammaproteobacteria</taxon>
        <taxon>Alteromonadales</taxon>
        <taxon>Alteromonadaceae</taxon>
        <taxon>Alishewanella</taxon>
    </lineage>
</organism>
<dbReference type="Pfam" id="PF00571">
    <property type="entry name" value="CBS"/>
    <property type="match status" value="1"/>
</dbReference>